<evidence type="ECO:0000313" key="3">
    <source>
        <dbReference type="Proteomes" id="UP000054691"/>
    </source>
</evidence>
<dbReference type="AlphaFoldDB" id="A0A378JDJ7"/>
<gene>
    <name evidence="1" type="ORF">Lgra_0205</name>
    <name evidence="2" type="ORF">NCTC12388_01846</name>
</gene>
<dbReference type="Proteomes" id="UP000254476">
    <property type="component" value="Unassembled WGS sequence"/>
</dbReference>
<proteinExistence type="predicted"/>
<keyword evidence="3" id="KW-1185">Reference proteome</keyword>
<evidence type="ECO:0000313" key="1">
    <source>
        <dbReference type="EMBL" id="KTD15539.1"/>
    </source>
</evidence>
<reference evidence="2 4" key="2">
    <citation type="submission" date="2018-06" db="EMBL/GenBank/DDBJ databases">
        <authorList>
            <consortium name="Pathogen Informatics"/>
            <person name="Doyle S."/>
        </authorList>
    </citation>
    <scope>NUCLEOTIDE SEQUENCE [LARGE SCALE GENOMIC DNA]</scope>
    <source>
        <strain evidence="2 4">NCTC12388</strain>
    </source>
</reference>
<dbReference type="EMBL" id="UGOB01000001">
    <property type="protein sequence ID" value="STX45118.1"/>
    <property type="molecule type" value="Genomic_DNA"/>
</dbReference>
<dbReference type="InterPro" id="IPR011664">
    <property type="entry name" value="Abi_system_AbiD/AbiF-like"/>
</dbReference>
<evidence type="ECO:0000313" key="2">
    <source>
        <dbReference type="EMBL" id="STX45118.1"/>
    </source>
</evidence>
<dbReference type="Proteomes" id="UP000054691">
    <property type="component" value="Unassembled WGS sequence"/>
</dbReference>
<dbReference type="RefSeq" id="WP_202967159.1">
    <property type="nucleotide sequence ID" value="NZ_CAAAHW010000009.1"/>
</dbReference>
<dbReference type="Pfam" id="PF07751">
    <property type="entry name" value="Abi_2"/>
    <property type="match status" value="1"/>
</dbReference>
<accession>A0A378JDJ7</accession>
<dbReference type="EMBL" id="LNYE01000003">
    <property type="protein sequence ID" value="KTD15539.1"/>
    <property type="molecule type" value="Genomic_DNA"/>
</dbReference>
<name>A0A378JDJ7_9GAMM</name>
<reference evidence="1 3" key="1">
    <citation type="submission" date="2015-11" db="EMBL/GenBank/DDBJ databases">
        <title>Genomic analysis of 38 Legionella species identifies large and diverse effector repertoires.</title>
        <authorList>
            <person name="Burstein D."/>
            <person name="Amaro F."/>
            <person name="Zusman T."/>
            <person name="Lifshitz Z."/>
            <person name="Cohen O."/>
            <person name="Gilbert J.A."/>
            <person name="Pupko T."/>
            <person name="Shuman H.A."/>
            <person name="Segal G."/>
        </authorList>
    </citation>
    <scope>NUCLEOTIDE SEQUENCE [LARGE SCALE GENOMIC DNA]</scope>
    <source>
        <strain evidence="1 3">Lyon 8420412</strain>
    </source>
</reference>
<evidence type="ECO:0000313" key="4">
    <source>
        <dbReference type="Proteomes" id="UP000254476"/>
    </source>
</evidence>
<organism evidence="2 4">
    <name type="scientific">Legionella gratiana</name>
    <dbReference type="NCBI Taxonomy" id="45066"/>
    <lineage>
        <taxon>Bacteria</taxon>
        <taxon>Pseudomonadati</taxon>
        <taxon>Pseudomonadota</taxon>
        <taxon>Gammaproteobacteria</taxon>
        <taxon>Legionellales</taxon>
        <taxon>Legionellaceae</taxon>
        <taxon>Legionella</taxon>
    </lineage>
</organism>
<protein>
    <submittedName>
        <fullName evidence="1 2">AbiD phage protein-like</fullName>
    </submittedName>
</protein>
<sequence length="248" mass="29404">MEFTQPFLTIQEQLELLSDRGLIIDDAAEHYLQHLNYYRLSGYWLPFYEDDSSNNFKSDTKFSDILNLYIFDRELRLLLLDGIERIEVSVRTQWAYHLSQYHGAYAYMDCNLSNNSFWHTQNLIALEKEIKRSDELFISHFKKNNIAPPIWAICEVQSFGLLSRWLKCMKPTQPRNKIAETYHVDYQVLVSFIEHLSYARNLCAHHSRVWNKKMTKTMKIPQSKPADLVSNFNSDTSSIRKIYTIPWC</sequence>